<protein>
    <submittedName>
        <fullName evidence="1">Uncharacterized protein</fullName>
    </submittedName>
</protein>
<name>Q82V55_NITEU</name>
<reference evidence="1 2" key="1">
    <citation type="journal article" date="2003" name="J. Bacteriol.">
        <title>Complete genome sequence of the ammonia-oxidizing bacterium and obligate chemolithoautotroph Nitrosomonas europaea.</title>
        <authorList>
            <person name="Chain P."/>
            <person name="Lamerdin J."/>
            <person name="Larimer F."/>
            <person name="Regala W."/>
            <person name="Land M."/>
            <person name="Hauser L."/>
            <person name="Hooper A."/>
            <person name="Klotz M."/>
            <person name="Norton J."/>
            <person name="Sayavedra-Soto L."/>
            <person name="Arciero D."/>
            <person name="Hommes N."/>
            <person name="Whittaker M."/>
            <person name="Arp D."/>
        </authorList>
    </citation>
    <scope>NUCLEOTIDE SEQUENCE [LARGE SCALE GENOMIC DNA]</scope>
    <source>
        <strain evidence="2">ATCC 19718 / CIP 103999 / KCTC 2705 / NBRC 14298</strain>
    </source>
</reference>
<evidence type="ECO:0000313" key="2">
    <source>
        <dbReference type="Proteomes" id="UP000001416"/>
    </source>
</evidence>
<proteinExistence type="predicted"/>
<dbReference type="EMBL" id="AL954747">
    <property type="protein sequence ID" value="CAD85157.1"/>
    <property type="molecule type" value="Genomic_DNA"/>
</dbReference>
<evidence type="ECO:0000313" key="1">
    <source>
        <dbReference type="EMBL" id="CAD85157.1"/>
    </source>
</evidence>
<keyword evidence="2" id="KW-1185">Reference proteome</keyword>
<dbReference type="HOGENOM" id="CLU_2383186_0_0_4"/>
<dbReference type="AlphaFoldDB" id="Q82V55"/>
<dbReference type="STRING" id="228410.NE1246"/>
<gene>
    <name evidence="1" type="ordered locus">NE1246</name>
</gene>
<sequence>MILKSYSTVLFCCFLIAFDSNRYRMHLRFAHSCNSRFQYQLDLFNCFIADLTEVIFCVPICDINVDCAQMPGQKHGNKESHMAMTMQYLLTISK</sequence>
<dbReference type="Proteomes" id="UP000001416">
    <property type="component" value="Chromosome"/>
</dbReference>
<accession>Q82V55</accession>
<organism evidence="1 2">
    <name type="scientific">Nitrosomonas europaea (strain ATCC 19718 / CIP 103999 / KCTC 2705 / NBRC 14298)</name>
    <dbReference type="NCBI Taxonomy" id="228410"/>
    <lineage>
        <taxon>Bacteria</taxon>
        <taxon>Pseudomonadati</taxon>
        <taxon>Pseudomonadota</taxon>
        <taxon>Betaproteobacteria</taxon>
        <taxon>Nitrosomonadales</taxon>
        <taxon>Nitrosomonadaceae</taxon>
        <taxon>Nitrosomonas</taxon>
    </lineage>
</organism>
<dbReference type="KEGG" id="neu:NE1246"/>